<evidence type="ECO:0000313" key="5">
    <source>
        <dbReference type="EMBL" id="MEV5509979.1"/>
    </source>
</evidence>
<sequence length="543" mass="59353">MSSTGSMASRASTASTTEAETDVLIVGAGPVGLALALDLVWRRVPCIVLEETDGQVTHPKVGTVGPRSMEFFRRWGLAHAIRTAGWPGDHPLDVVWTTALGGHEIHRLRFGSCDTRPPLPYTPEPEQVCPQHWLSPLLTHAVGVHPEGPLRPRCRLDSVIQHPDAVTASATDLTDGSQLKFRSRYLVGCDGASSAVRKSCDIAAPAFHPTRVFRNILFRAPLLRERMGERGALVYFLAQPPDLRSLLRAMDGRELYRLTVSAETTPDEAAASLIRRAVALDTPLEFLTEHHWHLTHRVAERFRDDRVLLAGDAAHALSPSGGFGMNTGICDAADLGWKLAAQLAGWAGPALLDSYDTERRPVAELSLLEANTHLRRTLRRELPPEIVLNTPEGARARARLAQRLQASGVCREFEAPDVHFGFRYTSPVIIGDAQDSDGDWRTAALPGGRAPHAWLSGGTSVLDLFGPAFRLLCFADSERLGGFESAFADRRVPLLTARCHDRTVAGLYGRPFVLVRPDGHVAWRGRRLPPDPALLADTVRGAR</sequence>
<dbReference type="Pfam" id="PF21274">
    <property type="entry name" value="Rng_hyd_C"/>
    <property type="match status" value="1"/>
</dbReference>
<dbReference type="SUPFAM" id="SSF51905">
    <property type="entry name" value="FAD/NAD(P)-binding domain"/>
    <property type="match status" value="1"/>
</dbReference>
<dbReference type="Gene3D" id="3.30.9.10">
    <property type="entry name" value="D-Amino Acid Oxidase, subunit A, domain 2"/>
    <property type="match status" value="1"/>
</dbReference>
<reference evidence="5 6" key="1">
    <citation type="submission" date="2024-06" db="EMBL/GenBank/DDBJ databases">
        <title>The Natural Products Discovery Center: Release of the First 8490 Sequenced Strains for Exploring Actinobacteria Biosynthetic Diversity.</title>
        <authorList>
            <person name="Kalkreuter E."/>
            <person name="Kautsar S.A."/>
            <person name="Yang D."/>
            <person name="Bader C.D."/>
            <person name="Teijaro C.N."/>
            <person name="Fluegel L."/>
            <person name="Davis C.M."/>
            <person name="Simpson J.R."/>
            <person name="Lauterbach L."/>
            <person name="Steele A.D."/>
            <person name="Gui C."/>
            <person name="Meng S."/>
            <person name="Li G."/>
            <person name="Viehrig K."/>
            <person name="Ye F."/>
            <person name="Su P."/>
            <person name="Kiefer A.F."/>
            <person name="Nichols A."/>
            <person name="Cepeda A.J."/>
            <person name="Yan W."/>
            <person name="Fan B."/>
            <person name="Jiang Y."/>
            <person name="Adhikari A."/>
            <person name="Zheng C.-J."/>
            <person name="Schuster L."/>
            <person name="Cowan T.M."/>
            <person name="Smanski M.J."/>
            <person name="Chevrette M.G."/>
            <person name="De Carvalho L.P.S."/>
            <person name="Shen B."/>
        </authorList>
    </citation>
    <scope>NUCLEOTIDE SEQUENCE [LARGE SCALE GENOMIC DNA]</scope>
    <source>
        <strain evidence="5 6">NPDC052347</strain>
    </source>
</reference>
<keyword evidence="6" id="KW-1185">Reference proteome</keyword>
<dbReference type="Proteomes" id="UP001552594">
    <property type="component" value="Unassembled WGS sequence"/>
</dbReference>
<dbReference type="PANTHER" id="PTHR43004">
    <property type="entry name" value="TRK SYSTEM POTASSIUM UPTAKE PROTEIN"/>
    <property type="match status" value="1"/>
</dbReference>
<dbReference type="Gene3D" id="3.50.50.60">
    <property type="entry name" value="FAD/NAD(P)-binding domain"/>
    <property type="match status" value="1"/>
</dbReference>
<gene>
    <name evidence="5" type="ORF">AB0L16_26665</name>
</gene>
<evidence type="ECO:0000256" key="3">
    <source>
        <dbReference type="ARBA" id="ARBA00022827"/>
    </source>
</evidence>
<dbReference type="NCBIfam" id="NF004780">
    <property type="entry name" value="PRK06126.1"/>
    <property type="match status" value="1"/>
</dbReference>
<evidence type="ECO:0000259" key="4">
    <source>
        <dbReference type="Pfam" id="PF01494"/>
    </source>
</evidence>
<comment type="caution">
    <text evidence="5">The sequence shown here is derived from an EMBL/GenBank/DDBJ whole genome shotgun (WGS) entry which is preliminary data.</text>
</comment>
<accession>A0ABV3K4A6</accession>
<proteinExistence type="predicted"/>
<dbReference type="EMBL" id="JBFAUK010000026">
    <property type="protein sequence ID" value="MEV5509979.1"/>
    <property type="molecule type" value="Genomic_DNA"/>
</dbReference>
<keyword evidence="3" id="KW-0274">FAD</keyword>
<dbReference type="Pfam" id="PF01494">
    <property type="entry name" value="FAD_binding_3"/>
    <property type="match status" value="1"/>
</dbReference>
<keyword evidence="5" id="KW-0560">Oxidoreductase</keyword>
<feature type="domain" description="FAD-binding" evidence="4">
    <location>
        <begin position="20"/>
        <end position="364"/>
    </location>
</feature>
<evidence type="ECO:0000256" key="1">
    <source>
        <dbReference type="ARBA" id="ARBA00001974"/>
    </source>
</evidence>
<evidence type="ECO:0000313" key="6">
    <source>
        <dbReference type="Proteomes" id="UP001552594"/>
    </source>
</evidence>
<dbReference type="InterPro" id="IPR036188">
    <property type="entry name" value="FAD/NAD-bd_sf"/>
</dbReference>
<dbReference type="GO" id="GO:0004497">
    <property type="term" value="F:monooxygenase activity"/>
    <property type="evidence" value="ECO:0007669"/>
    <property type="project" value="UniProtKB-KW"/>
</dbReference>
<dbReference type="Gene3D" id="3.40.30.120">
    <property type="match status" value="1"/>
</dbReference>
<keyword evidence="2" id="KW-0285">Flavoprotein</keyword>
<dbReference type="InterPro" id="IPR002938">
    <property type="entry name" value="FAD-bd"/>
</dbReference>
<keyword evidence="5" id="KW-0503">Monooxygenase</keyword>
<dbReference type="InterPro" id="IPR050641">
    <property type="entry name" value="RIFMO-like"/>
</dbReference>
<name>A0ABV3K4A6_STRON</name>
<comment type="cofactor">
    <cofactor evidence="1">
        <name>FAD</name>
        <dbReference type="ChEBI" id="CHEBI:57692"/>
    </cofactor>
</comment>
<dbReference type="PRINTS" id="PR00420">
    <property type="entry name" value="RNGMNOXGNASE"/>
</dbReference>
<protein>
    <submittedName>
        <fullName evidence="5">FAD-dependent monooxygenase</fullName>
    </submittedName>
</protein>
<evidence type="ECO:0000256" key="2">
    <source>
        <dbReference type="ARBA" id="ARBA00022630"/>
    </source>
</evidence>
<dbReference type="PANTHER" id="PTHR43004:SF19">
    <property type="entry name" value="BINDING MONOOXYGENASE, PUTATIVE (JCVI)-RELATED"/>
    <property type="match status" value="1"/>
</dbReference>
<organism evidence="5 6">
    <name type="scientific">Streptomyces orinoci</name>
    <name type="common">Streptoverticillium orinoci</name>
    <dbReference type="NCBI Taxonomy" id="67339"/>
    <lineage>
        <taxon>Bacteria</taxon>
        <taxon>Bacillati</taxon>
        <taxon>Actinomycetota</taxon>
        <taxon>Actinomycetes</taxon>
        <taxon>Kitasatosporales</taxon>
        <taxon>Streptomycetaceae</taxon>
        <taxon>Streptomyces</taxon>
    </lineage>
</organism>
<dbReference type="RefSeq" id="WP_241561095.1">
    <property type="nucleotide sequence ID" value="NZ_JBFAUK010000026.1"/>
</dbReference>